<dbReference type="AlphaFoldDB" id="A0A9Q3E5D1"/>
<dbReference type="Proteomes" id="UP000765509">
    <property type="component" value="Unassembled WGS sequence"/>
</dbReference>
<feature type="domain" description="Retrovirus-related Pol polyprotein from transposon TNT 1-94-like beta-barrel" evidence="1">
    <location>
        <begin position="246"/>
        <end position="322"/>
    </location>
</feature>
<keyword evidence="3" id="KW-1185">Reference proteome</keyword>
<feature type="non-terminal residue" evidence="2">
    <location>
        <position position="358"/>
    </location>
</feature>
<evidence type="ECO:0000313" key="2">
    <source>
        <dbReference type="EMBL" id="MBW0512945.1"/>
    </source>
</evidence>
<organism evidence="2 3">
    <name type="scientific">Austropuccinia psidii MF-1</name>
    <dbReference type="NCBI Taxonomy" id="1389203"/>
    <lineage>
        <taxon>Eukaryota</taxon>
        <taxon>Fungi</taxon>
        <taxon>Dikarya</taxon>
        <taxon>Basidiomycota</taxon>
        <taxon>Pucciniomycotina</taxon>
        <taxon>Pucciniomycetes</taxon>
        <taxon>Pucciniales</taxon>
        <taxon>Sphaerophragmiaceae</taxon>
        <taxon>Austropuccinia</taxon>
    </lineage>
</organism>
<protein>
    <recommendedName>
        <fullName evidence="1">Retrovirus-related Pol polyprotein from transposon TNT 1-94-like beta-barrel domain-containing protein</fullName>
    </recommendedName>
</protein>
<sequence length="358" mass="39948">MIATLGMRNLEIFLEETTIEDKEDGLIKRQRQMVYYFIIGHLDSENYDKFVVDEDKHPGRLWKTIKEHYASTSAEKIATHFGKLFSINFPSSTSGLSEAISSFFSTLKLLLSLSPQLFMGDIMPQLLAFYVLHMLPKPCRHVSTAVFYAIKVSTKIPPVDEVFREVELNIVCCVDNEDESNSALIVSEKPKRQLFSKGKHNPLAPHLEQECFQLYPEKCDAYHRRGNNHQVGTALSLCNLVSSLPILDSGTSNTITPFKQLFLQTRASEEKLLAANGSDMDVLAEGTFQVATTEGNLKISNALLVPSTASTLIVMGPFLNEGAVLRQYTGRAGLFNKEGKILLKTQLVNNILVIDTAK</sequence>
<dbReference type="InterPro" id="IPR054722">
    <property type="entry name" value="PolX-like_BBD"/>
</dbReference>
<accession>A0A9Q3E5D1</accession>
<proteinExistence type="predicted"/>
<evidence type="ECO:0000313" key="3">
    <source>
        <dbReference type="Proteomes" id="UP000765509"/>
    </source>
</evidence>
<comment type="caution">
    <text evidence="2">The sequence shown here is derived from an EMBL/GenBank/DDBJ whole genome shotgun (WGS) entry which is preliminary data.</text>
</comment>
<dbReference type="Pfam" id="PF22936">
    <property type="entry name" value="Pol_BBD"/>
    <property type="match status" value="1"/>
</dbReference>
<dbReference type="OrthoDB" id="2518764at2759"/>
<reference evidence="2" key="1">
    <citation type="submission" date="2021-03" db="EMBL/GenBank/DDBJ databases">
        <title>Draft genome sequence of rust myrtle Austropuccinia psidii MF-1, a brazilian biotype.</title>
        <authorList>
            <person name="Quecine M.C."/>
            <person name="Pachon D.M.R."/>
            <person name="Bonatelli M.L."/>
            <person name="Correr F.H."/>
            <person name="Franceschini L.M."/>
            <person name="Leite T.F."/>
            <person name="Margarido G.R.A."/>
            <person name="Almeida C.A."/>
            <person name="Ferrarezi J.A."/>
            <person name="Labate C.A."/>
        </authorList>
    </citation>
    <scope>NUCLEOTIDE SEQUENCE</scope>
    <source>
        <strain evidence="2">MF-1</strain>
    </source>
</reference>
<evidence type="ECO:0000259" key="1">
    <source>
        <dbReference type="Pfam" id="PF22936"/>
    </source>
</evidence>
<name>A0A9Q3E5D1_9BASI</name>
<dbReference type="EMBL" id="AVOT02023080">
    <property type="protein sequence ID" value="MBW0512945.1"/>
    <property type="molecule type" value="Genomic_DNA"/>
</dbReference>
<gene>
    <name evidence="2" type="ORF">O181_052660</name>
</gene>